<evidence type="ECO:0000313" key="3">
    <source>
        <dbReference type="Proteomes" id="UP001307889"/>
    </source>
</evidence>
<evidence type="ECO:0000256" key="1">
    <source>
        <dbReference type="SAM" id="MobiDB-lite"/>
    </source>
</evidence>
<accession>A0ABN7ADH4</accession>
<proteinExistence type="predicted"/>
<organism evidence="2 3">
    <name type="scientific">Nesidiocoris tenuis</name>
    <dbReference type="NCBI Taxonomy" id="355587"/>
    <lineage>
        <taxon>Eukaryota</taxon>
        <taxon>Metazoa</taxon>
        <taxon>Ecdysozoa</taxon>
        <taxon>Arthropoda</taxon>
        <taxon>Hexapoda</taxon>
        <taxon>Insecta</taxon>
        <taxon>Pterygota</taxon>
        <taxon>Neoptera</taxon>
        <taxon>Paraneoptera</taxon>
        <taxon>Hemiptera</taxon>
        <taxon>Heteroptera</taxon>
        <taxon>Panheteroptera</taxon>
        <taxon>Cimicomorpha</taxon>
        <taxon>Miridae</taxon>
        <taxon>Dicyphina</taxon>
        <taxon>Nesidiocoris</taxon>
    </lineage>
</organism>
<keyword evidence="3" id="KW-1185">Reference proteome</keyword>
<protein>
    <submittedName>
        <fullName evidence="2">Uncharacterized protein</fullName>
    </submittedName>
</protein>
<reference evidence="2 3" key="1">
    <citation type="submission" date="2023-09" db="EMBL/GenBank/DDBJ databases">
        <title>Nesidiocoris tenuis whole genome shotgun sequence.</title>
        <authorList>
            <person name="Shibata T."/>
            <person name="Shimoda M."/>
            <person name="Kobayashi T."/>
            <person name="Uehara T."/>
        </authorList>
    </citation>
    <scope>NUCLEOTIDE SEQUENCE [LARGE SCALE GENOMIC DNA]</scope>
    <source>
        <strain evidence="2 3">Japan</strain>
    </source>
</reference>
<sequence>MTALCQKEWRLARSGDKAASTARPCWKEGPQPQKPPVPAVSYHAEVMPHIFPLSAGLVFRKNGINIPTMEEGGNFGAPPSTGGDLFTRPALPALPALPFYCSSANSAARFRPGGGAHISRAVRSCGGVAPPQPQVRTRPETDLRKLQIRFPYAIIRSRSPNKGPTTDLLPTTDP</sequence>
<evidence type="ECO:0000313" key="2">
    <source>
        <dbReference type="EMBL" id="BES90336.1"/>
    </source>
</evidence>
<feature type="region of interest" description="Disordered" evidence="1">
    <location>
        <begin position="20"/>
        <end position="39"/>
    </location>
</feature>
<gene>
    <name evidence="2" type="ORF">NTJ_03144</name>
</gene>
<dbReference type="Proteomes" id="UP001307889">
    <property type="component" value="Chromosome 2"/>
</dbReference>
<name>A0ABN7ADH4_9HEMI</name>
<dbReference type="EMBL" id="AP028910">
    <property type="protein sequence ID" value="BES90336.1"/>
    <property type="molecule type" value="Genomic_DNA"/>
</dbReference>